<dbReference type="GO" id="GO:0016301">
    <property type="term" value="F:kinase activity"/>
    <property type="evidence" value="ECO:0007669"/>
    <property type="project" value="UniProtKB-KW"/>
</dbReference>
<dbReference type="EMBL" id="JACHNB010000001">
    <property type="protein sequence ID" value="MBB4742289.1"/>
    <property type="molecule type" value="Genomic_DNA"/>
</dbReference>
<evidence type="ECO:0000256" key="2">
    <source>
        <dbReference type="ARBA" id="ARBA00022553"/>
    </source>
</evidence>
<organism evidence="18 19">
    <name type="scientific">Actinoplanes octamycinicus</name>
    <dbReference type="NCBI Taxonomy" id="135948"/>
    <lineage>
        <taxon>Bacteria</taxon>
        <taxon>Bacillati</taxon>
        <taxon>Actinomycetota</taxon>
        <taxon>Actinomycetes</taxon>
        <taxon>Micromonosporales</taxon>
        <taxon>Micromonosporaceae</taxon>
        <taxon>Actinoplanes</taxon>
    </lineage>
</organism>
<accession>A0A7W7H1W5</accession>
<evidence type="ECO:0000256" key="6">
    <source>
        <dbReference type="ARBA" id="ARBA00022777"/>
    </source>
</evidence>
<feature type="domain" description="GAF" evidence="16">
    <location>
        <begin position="201"/>
        <end position="351"/>
    </location>
</feature>
<dbReference type="Pfam" id="PF07228">
    <property type="entry name" value="SpoIIE"/>
    <property type="match status" value="1"/>
</dbReference>
<evidence type="ECO:0000259" key="16">
    <source>
        <dbReference type="SMART" id="SM00065"/>
    </source>
</evidence>
<evidence type="ECO:0000313" key="19">
    <source>
        <dbReference type="Proteomes" id="UP000546162"/>
    </source>
</evidence>
<evidence type="ECO:0000256" key="3">
    <source>
        <dbReference type="ARBA" id="ARBA00022679"/>
    </source>
</evidence>
<reference evidence="18 19" key="1">
    <citation type="submission" date="2020-08" db="EMBL/GenBank/DDBJ databases">
        <title>Sequencing the genomes of 1000 actinobacteria strains.</title>
        <authorList>
            <person name="Klenk H.-P."/>
        </authorList>
    </citation>
    <scope>NUCLEOTIDE SEQUENCE [LARGE SCALE GENOMIC DNA]</scope>
    <source>
        <strain evidence="18 19">DSM 45809</strain>
    </source>
</reference>
<evidence type="ECO:0000256" key="4">
    <source>
        <dbReference type="ARBA" id="ARBA00022723"/>
    </source>
</evidence>
<evidence type="ECO:0000256" key="11">
    <source>
        <dbReference type="ARBA" id="ARBA00023211"/>
    </source>
</evidence>
<protein>
    <recommendedName>
        <fullName evidence="1">protein-serine/threonine phosphatase</fullName>
        <ecNumber evidence="1">3.1.3.16</ecNumber>
    </recommendedName>
    <alternativeName>
        <fullName evidence="15">Protein-serine/threonine phosphatase</fullName>
    </alternativeName>
    <alternativeName>
        <fullName evidence="14">Serine/threonine-protein kinase</fullName>
    </alternativeName>
</protein>
<evidence type="ECO:0000256" key="14">
    <source>
        <dbReference type="ARBA" id="ARBA00075117"/>
    </source>
</evidence>
<keyword evidence="5" id="KW-0547">Nucleotide-binding</keyword>
<dbReference type="InterPro" id="IPR052016">
    <property type="entry name" value="Bact_Sigma-Reg"/>
</dbReference>
<dbReference type="Pfam" id="PF01590">
    <property type="entry name" value="GAF"/>
    <property type="match status" value="1"/>
</dbReference>
<evidence type="ECO:0000256" key="10">
    <source>
        <dbReference type="ARBA" id="ARBA00022912"/>
    </source>
</evidence>
<evidence type="ECO:0000256" key="15">
    <source>
        <dbReference type="ARBA" id="ARBA00081350"/>
    </source>
</evidence>
<evidence type="ECO:0000256" key="7">
    <source>
        <dbReference type="ARBA" id="ARBA00022801"/>
    </source>
</evidence>
<evidence type="ECO:0000256" key="5">
    <source>
        <dbReference type="ARBA" id="ARBA00022741"/>
    </source>
</evidence>
<dbReference type="GO" id="GO:0005524">
    <property type="term" value="F:ATP binding"/>
    <property type="evidence" value="ECO:0007669"/>
    <property type="project" value="UniProtKB-KW"/>
</dbReference>
<keyword evidence="8" id="KW-0067">ATP-binding</keyword>
<dbReference type="GO" id="GO:0046872">
    <property type="term" value="F:metal ion binding"/>
    <property type="evidence" value="ECO:0007669"/>
    <property type="project" value="UniProtKB-KW"/>
</dbReference>
<evidence type="ECO:0000256" key="12">
    <source>
        <dbReference type="ARBA" id="ARBA00047761"/>
    </source>
</evidence>
<dbReference type="EC" id="3.1.3.16" evidence="1"/>
<feature type="domain" description="PPM-type phosphatase" evidence="17">
    <location>
        <begin position="368"/>
        <end position="584"/>
    </location>
</feature>
<dbReference type="SMART" id="SM00065">
    <property type="entry name" value="GAF"/>
    <property type="match status" value="2"/>
</dbReference>
<keyword evidence="7" id="KW-0378">Hydrolase</keyword>
<keyword evidence="2" id="KW-0597">Phosphoprotein</keyword>
<comment type="caution">
    <text evidence="18">The sequence shown here is derived from an EMBL/GenBank/DDBJ whole genome shotgun (WGS) entry which is preliminary data.</text>
</comment>
<sequence length="587" mass="62726">MSDESALHAPGRLDAIVGTGLAAAPDPMFDRFARIVSRVLNVPVALVSLVEESRQVFPGACGLAEPWAGRRETPLSHSFCQHVVLTSKPLIVTDARTDERVVGNLAITDLSVVGYAGMPLTDAEGNVLGSLCAIDSQPRDWTPDELELLADLAETCSDGLRSRIATRRERAAQARERLAGAAADRGRLLLRASVALAGTSTVTDVVGTVRELVTGSLDPDYVGVSLLDPGGRVSLESGATLPARVAARWDNYSRAATTPSALAVSTGAAVLLPDRDAVAARAPDAVATFAEMGWQAGASVPLPGPHGPIGALTFVWKQPYVLDEAEQAVLAALAGYVSRAVQRAEYLYSREQVAALLQRSMLSDLPDAAPFELAARYEPAVRGEHVGGDWYDAVRLPGNHLALVVGDVAGHDMRAAARMGQLRSMLRAYLADRQEPPSVLLRRLDNAMQTLGDRTMTTAVLAYVQPHEAGYRLQWANAGHPAPLLVEADGTVSPLAGRDVLLGVQRRSSRTDHTRVLPPGATVLLYTDGLIETRTDVIDERKRQLREALRDLATAPLPELLDKILARFAAGDHEDDIAMLAIRSPLT</sequence>
<dbReference type="Gene3D" id="3.60.40.10">
    <property type="entry name" value="PPM-type phosphatase domain"/>
    <property type="match status" value="1"/>
</dbReference>
<dbReference type="InterPro" id="IPR003018">
    <property type="entry name" value="GAF"/>
</dbReference>
<evidence type="ECO:0000256" key="13">
    <source>
        <dbReference type="ARBA" id="ARBA00056274"/>
    </source>
</evidence>
<dbReference type="Gene3D" id="3.30.450.40">
    <property type="match status" value="2"/>
</dbReference>
<keyword evidence="3" id="KW-0808">Transferase</keyword>
<dbReference type="SUPFAM" id="SSF81606">
    <property type="entry name" value="PP2C-like"/>
    <property type="match status" value="1"/>
</dbReference>
<evidence type="ECO:0000313" key="18">
    <source>
        <dbReference type="EMBL" id="MBB4742289.1"/>
    </source>
</evidence>
<comment type="catalytic activity">
    <reaction evidence="12">
        <text>O-phospho-L-seryl-[protein] + H2O = L-seryl-[protein] + phosphate</text>
        <dbReference type="Rhea" id="RHEA:20629"/>
        <dbReference type="Rhea" id="RHEA-COMP:9863"/>
        <dbReference type="Rhea" id="RHEA-COMP:11604"/>
        <dbReference type="ChEBI" id="CHEBI:15377"/>
        <dbReference type="ChEBI" id="CHEBI:29999"/>
        <dbReference type="ChEBI" id="CHEBI:43474"/>
        <dbReference type="ChEBI" id="CHEBI:83421"/>
        <dbReference type="EC" id="3.1.3.16"/>
    </reaction>
</comment>
<evidence type="ECO:0000256" key="1">
    <source>
        <dbReference type="ARBA" id="ARBA00013081"/>
    </source>
</evidence>
<keyword evidence="10" id="KW-0904">Protein phosphatase</keyword>
<dbReference type="PANTHER" id="PTHR43156">
    <property type="entry name" value="STAGE II SPORULATION PROTEIN E-RELATED"/>
    <property type="match status" value="1"/>
</dbReference>
<comment type="function">
    <text evidence="13">Primarily acts as an independent SigF regulator that is sensitive to the osmosensory signal, mediating the cross talk of PknD with the SigF regulon. Possesses both phosphatase and kinase activities. The kinase domain functions as a classic anti-sigma factor-like kinase to phosphorylate the anti-anti-sigma factor domain at the canonical regulatory site, and the phosphatase domain antagonizes this activity.</text>
</comment>
<feature type="domain" description="GAF" evidence="16">
    <location>
        <begin position="24"/>
        <end position="170"/>
    </location>
</feature>
<dbReference type="Proteomes" id="UP000546162">
    <property type="component" value="Unassembled WGS sequence"/>
</dbReference>
<keyword evidence="6" id="KW-0418">Kinase</keyword>
<dbReference type="InterPro" id="IPR001932">
    <property type="entry name" value="PPM-type_phosphatase-like_dom"/>
</dbReference>
<dbReference type="SMART" id="SM00331">
    <property type="entry name" value="PP2C_SIG"/>
    <property type="match status" value="1"/>
</dbReference>
<dbReference type="InterPro" id="IPR036457">
    <property type="entry name" value="PPM-type-like_dom_sf"/>
</dbReference>
<dbReference type="SUPFAM" id="SSF55781">
    <property type="entry name" value="GAF domain-like"/>
    <property type="match status" value="2"/>
</dbReference>
<gene>
    <name evidence="18" type="ORF">BJY16_005748</name>
</gene>
<proteinExistence type="predicted"/>
<dbReference type="GO" id="GO:0004722">
    <property type="term" value="F:protein serine/threonine phosphatase activity"/>
    <property type="evidence" value="ECO:0007669"/>
    <property type="project" value="UniProtKB-EC"/>
</dbReference>
<keyword evidence="19" id="KW-1185">Reference proteome</keyword>
<name>A0A7W7H1W5_9ACTN</name>
<evidence type="ECO:0000259" key="17">
    <source>
        <dbReference type="SMART" id="SM00331"/>
    </source>
</evidence>
<dbReference type="AlphaFoldDB" id="A0A7W7H1W5"/>
<keyword evidence="9" id="KW-0460">Magnesium</keyword>
<dbReference type="InterPro" id="IPR029016">
    <property type="entry name" value="GAF-like_dom_sf"/>
</dbReference>
<evidence type="ECO:0000256" key="8">
    <source>
        <dbReference type="ARBA" id="ARBA00022840"/>
    </source>
</evidence>
<dbReference type="RefSeq" id="WP_239177575.1">
    <property type="nucleotide sequence ID" value="NZ_BAABFG010000005.1"/>
</dbReference>
<keyword evidence="11" id="KW-0464">Manganese</keyword>
<dbReference type="Pfam" id="PF13185">
    <property type="entry name" value="GAF_2"/>
    <property type="match status" value="1"/>
</dbReference>
<evidence type="ECO:0000256" key="9">
    <source>
        <dbReference type="ARBA" id="ARBA00022842"/>
    </source>
</evidence>
<keyword evidence="4" id="KW-0479">Metal-binding</keyword>
<dbReference type="FunFam" id="3.60.40.10:FF:000005">
    <property type="entry name" value="Serine/threonine protein phosphatase"/>
    <property type="match status" value="1"/>
</dbReference>
<dbReference type="PANTHER" id="PTHR43156:SF2">
    <property type="entry name" value="STAGE II SPORULATION PROTEIN E"/>
    <property type="match status" value="1"/>
</dbReference>